<dbReference type="InterPro" id="IPR018540">
    <property type="entry name" value="Spo0E-like"/>
</dbReference>
<dbReference type="SUPFAM" id="SSF140500">
    <property type="entry name" value="BAS1536-like"/>
    <property type="match status" value="1"/>
</dbReference>
<dbReference type="InterPro" id="IPR036638">
    <property type="entry name" value="HLH_DNA-bd_sf"/>
</dbReference>
<dbReference type="GO" id="GO:0043937">
    <property type="term" value="P:regulation of sporulation"/>
    <property type="evidence" value="ECO:0007669"/>
    <property type="project" value="InterPro"/>
</dbReference>
<dbReference type="Gene3D" id="4.10.280.10">
    <property type="entry name" value="Helix-loop-helix DNA-binding domain"/>
    <property type="match status" value="1"/>
</dbReference>
<dbReference type="InterPro" id="IPR037208">
    <property type="entry name" value="Spo0E-like_sf"/>
</dbReference>
<evidence type="ECO:0000313" key="1">
    <source>
        <dbReference type="EMBL" id="ANX13637.1"/>
    </source>
</evidence>
<name>A0A1B1Z857_9BACL</name>
<dbReference type="AlphaFoldDB" id="A0A1B1Z857"/>
<dbReference type="GO" id="GO:0046983">
    <property type="term" value="F:protein dimerization activity"/>
    <property type="evidence" value="ECO:0007669"/>
    <property type="project" value="InterPro"/>
</dbReference>
<sequence>MDYEMHLLLQEIKRCRQKMYELRPSSNDFSNHELVKQSQMLDKLIFYYQKSMLEKEQNAN</sequence>
<dbReference type="Proteomes" id="UP000077412">
    <property type="component" value="Chromosome"/>
</dbReference>
<keyword evidence="2" id="KW-1185">Reference proteome</keyword>
<evidence type="ECO:0008006" key="3">
    <source>
        <dbReference type="Google" id="ProtNLM"/>
    </source>
</evidence>
<dbReference type="EMBL" id="CP016761">
    <property type="protein sequence ID" value="ANX13637.1"/>
    <property type="molecule type" value="Genomic_DNA"/>
</dbReference>
<proteinExistence type="predicted"/>
<accession>A0A1B1Z857</accession>
<organism evidence="1 2">
    <name type="scientific">Fictibacillus arsenicus</name>
    <dbReference type="NCBI Taxonomy" id="255247"/>
    <lineage>
        <taxon>Bacteria</taxon>
        <taxon>Bacillati</taxon>
        <taxon>Bacillota</taxon>
        <taxon>Bacilli</taxon>
        <taxon>Bacillales</taxon>
        <taxon>Fictibacillaceae</taxon>
        <taxon>Fictibacillus</taxon>
    </lineage>
</organism>
<reference evidence="1 2" key="1">
    <citation type="submission" date="2016-08" db="EMBL/GenBank/DDBJ databases">
        <title>Complete genome sequence of Fictibacillus arsenicus G25-54, a strain with toxicity to nematodes and a potential arsenic-resistance activity.</title>
        <authorList>
            <person name="Zheng Z."/>
        </authorList>
    </citation>
    <scope>NUCLEOTIDE SEQUENCE [LARGE SCALE GENOMIC DNA]</scope>
    <source>
        <strain evidence="1 2">G25-54</strain>
    </source>
</reference>
<dbReference type="OrthoDB" id="2972669at2"/>
<dbReference type="RefSeq" id="WP_066292738.1">
    <property type="nucleotide sequence ID" value="NZ_CP016761.1"/>
</dbReference>
<dbReference type="KEGG" id="far:ABE41_016625"/>
<evidence type="ECO:0000313" key="2">
    <source>
        <dbReference type="Proteomes" id="UP000077412"/>
    </source>
</evidence>
<dbReference type="Pfam" id="PF09388">
    <property type="entry name" value="SpoOE-like"/>
    <property type="match status" value="1"/>
</dbReference>
<protein>
    <recommendedName>
        <fullName evidence="3">Spo0E family sporulation regulatory protein-aspartic acid phosphatase</fullName>
    </recommendedName>
</protein>
<gene>
    <name evidence="1" type="ORF">ABE41_016625</name>
</gene>